<organism evidence="7 8">
    <name type="scientific">Sciurus vulgaris</name>
    <name type="common">Eurasian red squirrel</name>
    <dbReference type="NCBI Taxonomy" id="55149"/>
    <lineage>
        <taxon>Eukaryota</taxon>
        <taxon>Metazoa</taxon>
        <taxon>Chordata</taxon>
        <taxon>Craniata</taxon>
        <taxon>Vertebrata</taxon>
        <taxon>Euteleostomi</taxon>
        <taxon>Mammalia</taxon>
        <taxon>Eutheria</taxon>
        <taxon>Euarchontoglires</taxon>
        <taxon>Glires</taxon>
        <taxon>Rodentia</taxon>
        <taxon>Sciuromorpha</taxon>
        <taxon>Sciuridae</taxon>
        <taxon>Sciurinae</taxon>
        <taxon>Sciurini</taxon>
        <taxon>Sciurus</taxon>
    </lineage>
</organism>
<dbReference type="GeneTree" id="ENSGT00950000182971"/>
<comment type="subunit">
    <text evidence="3">Forms a homohexamer that can probably bind six kinase subunits.</text>
</comment>
<evidence type="ECO:0000313" key="7">
    <source>
        <dbReference type="Ensembl" id="ENSSVLP00005015923.1"/>
    </source>
</evidence>
<dbReference type="Ensembl" id="ENSSVLT00005017690.1">
    <property type="protein sequence ID" value="ENSSVLP00005015923.1"/>
    <property type="gene ID" value="ENSSVLG00005012746.1"/>
</dbReference>
<dbReference type="Pfam" id="PF01111">
    <property type="entry name" value="CKS"/>
    <property type="match status" value="1"/>
</dbReference>
<dbReference type="SUPFAM" id="SSF55637">
    <property type="entry name" value="Cell cycle regulatory proteins"/>
    <property type="match status" value="1"/>
</dbReference>
<dbReference type="InterPro" id="IPR036858">
    <property type="entry name" value="Cyclin-dep_kinase_reg-sub_sf"/>
</dbReference>
<keyword evidence="8" id="KW-1185">Reference proteome</keyword>
<evidence type="ECO:0000256" key="4">
    <source>
        <dbReference type="ARBA" id="ARBA00022618"/>
    </source>
</evidence>
<dbReference type="PANTHER" id="PTHR23415">
    <property type="entry name" value="CYCLIN-DEPENDENT KINASES REGULATORY SUBUNIT/60S RIBOSOME SUBUNIT BIOGENESIS PROTEIN NIP7"/>
    <property type="match status" value="1"/>
</dbReference>
<evidence type="ECO:0000313" key="8">
    <source>
        <dbReference type="Proteomes" id="UP000694564"/>
    </source>
</evidence>
<keyword evidence="4 6" id="KW-0132">Cell division</keyword>
<reference evidence="7" key="2">
    <citation type="submission" date="2025-09" db="UniProtKB">
        <authorList>
            <consortium name="Ensembl"/>
        </authorList>
    </citation>
    <scope>IDENTIFICATION</scope>
</reference>
<evidence type="ECO:0000256" key="2">
    <source>
        <dbReference type="ARBA" id="ARBA00007782"/>
    </source>
</evidence>
<dbReference type="Proteomes" id="UP000694564">
    <property type="component" value="Chromosome 10"/>
</dbReference>
<keyword evidence="5 6" id="KW-0131">Cell cycle</keyword>
<evidence type="ECO:0000256" key="5">
    <source>
        <dbReference type="ARBA" id="ARBA00023306"/>
    </source>
</evidence>
<dbReference type="GO" id="GO:0016538">
    <property type="term" value="F:cyclin-dependent protein serine/threonine kinase regulator activity"/>
    <property type="evidence" value="ECO:0007669"/>
    <property type="project" value="InterPro"/>
</dbReference>
<evidence type="ECO:0000256" key="1">
    <source>
        <dbReference type="ARBA" id="ARBA00002449"/>
    </source>
</evidence>
<reference evidence="7" key="1">
    <citation type="submission" date="2025-08" db="UniProtKB">
        <authorList>
            <consortium name="Ensembl"/>
        </authorList>
    </citation>
    <scope>IDENTIFICATION</scope>
</reference>
<dbReference type="SMART" id="SM01084">
    <property type="entry name" value="CKS"/>
    <property type="match status" value="1"/>
</dbReference>
<dbReference type="InterPro" id="IPR000789">
    <property type="entry name" value="Cyclin-dep_kinase_reg-sub"/>
</dbReference>
<dbReference type="PRINTS" id="PR00296">
    <property type="entry name" value="CYCLINKINASE"/>
</dbReference>
<sequence>MSHKQMYYSDKNDDEELEYWHVVLPKDIAKLVPKIHFVSEPAWRNLGVQQSQGWVRCSIQCLNVLVTALLVE</sequence>
<accession>A0A8D2CWT1</accession>
<evidence type="ECO:0000256" key="6">
    <source>
        <dbReference type="RuleBase" id="RU311113"/>
    </source>
</evidence>
<evidence type="ECO:0000256" key="3">
    <source>
        <dbReference type="ARBA" id="ARBA00011253"/>
    </source>
</evidence>
<comment type="function">
    <text evidence="1 6">Binds to the catalytic subunit of the cyclin dependent kinases and is essential for their biological function.</text>
</comment>
<dbReference type="OrthoDB" id="440676at2759"/>
<dbReference type="Gene3D" id="3.30.170.10">
    <property type="entry name" value="Cyclin-dependent kinase, regulatory subunit"/>
    <property type="match status" value="1"/>
</dbReference>
<protein>
    <recommendedName>
        <fullName evidence="6">Cyclin-dependent kinases regulatory subunit</fullName>
    </recommendedName>
</protein>
<proteinExistence type="inferred from homology"/>
<name>A0A8D2CWT1_SCIVU</name>
<comment type="similarity">
    <text evidence="2 6">Belongs to the CKS family.</text>
</comment>
<dbReference type="GO" id="GO:0051301">
    <property type="term" value="P:cell division"/>
    <property type="evidence" value="ECO:0007669"/>
    <property type="project" value="UniProtKB-UniRule"/>
</dbReference>
<dbReference type="AlphaFoldDB" id="A0A8D2CWT1"/>